<evidence type="ECO:0000313" key="15">
    <source>
        <dbReference type="EMBL" id="NZA01245.1"/>
    </source>
</evidence>
<evidence type="ECO:0000256" key="7">
    <source>
        <dbReference type="ARBA" id="ARBA00022755"/>
    </source>
</evidence>
<dbReference type="InterPro" id="IPR003825">
    <property type="entry name" value="Colicin-V_CvpA"/>
</dbReference>
<feature type="binding site" evidence="11">
    <location>
        <position position="481"/>
    </location>
    <ligand>
        <name>Mg(2+)</name>
        <dbReference type="ChEBI" id="CHEBI:18420"/>
    </ligand>
</feature>
<dbReference type="InterPro" id="IPR000836">
    <property type="entry name" value="PRTase_dom"/>
</dbReference>
<evidence type="ECO:0000256" key="9">
    <source>
        <dbReference type="ARBA" id="ARBA00022989"/>
    </source>
</evidence>
<dbReference type="InterPro" id="IPR035584">
    <property type="entry name" value="PurF_N"/>
</dbReference>
<dbReference type="Pfam" id="PF13522">
    <property type="entry name" value="GATase_6"/>
    <property type="match status" value="1"/>
</dbReference>
<dbReference type="SUPFAM" id="SSF56235">
    <property type="entry name" value="N-terminal nucleophile aminohydrolases (Ntn hydrolases)"/>
    <property type="match status" value="1"/>
</dbReference>
<evidence type="ECO:0000256" key="10">
    <source>
        <dbReference type="ARBA" id="ARBA00023136"/>
    </source>
</evidence>
<dbReference type="InterPro" id="IPR005854">
    <property type="entry name" value="PurF"/>
</dbReference>
<dbReference type="Pfam" id="PF00156">
    <property type="entry name" value="Pribosyltran"/>
    <property type="match status" value="1"/>
</dbReference>
<evidence type="ECO:0000259" key="14">
    <source>
        <dbReference type="PROSITE" id="PS51278"/>
    </source>
</evidence>
<reference evidence="15 16" key="1">
    <citation type="submission" date="2020-07" db="EMBL/GenBank/DDBJ databases">
        <authorList>
            <person name="Maaloum M."/>
        </authorList>
    </citation>
    <scope>NUCLEOTIDE SEQUENCE [LARGE SCALE GENOMIC DNA]</scope>
    <source>
        <strain evidence="15 16">GCS-AN-3</strain>
    </source>
</reference>
<feature type="region of interest" description="Disordered" evidence="12">
    <location>
        <begin position="660"/>
        <end position="680"/>
    </location>
</feature>
<evidence type="ECO:0000256" key="8">
    <source>
        <dbReference type="ARBA" id="ARBA00022962"/>
    </source>
</evidence>
<dbReference type="CDD" id="cd06223">
    <property type="entry name" value="PRTases_typeI"/>
    <property type="match status" value="1"/>
</dbReference>
<comment type="function">
    <text evidence="11">Catalyzes the formation of phosphoribosylamine from phosphoribosylpyrophosphate (PRPP) and glutamine.</text>
</comment>
<dbReference type="GO" id="GO:0009403">
    <property type="term" value="P:toxin biosynthetic process"/>
    <property type="evidence" value="ECO:0007669"/>
    <property type="project" value="InterPro"/>
</dbReference>
<feature type="binding site" evidence="11">
    <location>
        <position position="544"/>
    </location>
    <ligand>
        <name>Mg(2+)</name>
        <dbReference type="ChEBI" id="CHEBI:18420"/>
    </ligand>
</feature>
<keyword evidence="11" id="KW-0479">Metal-binding</keyword>
<evidence type="ECO:0000313" key="16">
    <source>
        <dbReference type="Proteomes" id="UP000589716"/>
    </source>
</evidence>
<organism evidence="15 16">
    <name type="scientific">Ottowia beijingensis</name>
    <dbReference type="NCBI Taxonomy" id="1207057"/>
    <lineage>
        <taxon>Bacteria</taxon>
        <taxon>Pseudomonadati</taxon>
        <taxon>Pseudomonadota</taxon>
        <taxon>Betaproteobacteria</taxon>
        <taxon>Burkholderiales</taxon>
        <taxon>Comamonadaceae</taxon>
        <taxon>Ottowia</taxon>
    </lineage>
</organism>
<protein>
    <recommendedName>
        <fullName evidence="11">Amidophosphoribosyltransferase</fullName>
        <shortName evidence="11">ATase</shortName>
        <ecNumber evidence="11">2.4.2.14</ecNumber>
    </recommendedName>
    <alternativeName>
        <fullName evidence="11">Glutamine phosphoribosylpyrophosphate amidotransferase</fullName>
        <shortName evidence="11">GPATase</shortName>
    </alternativeName>
</protein>
<name>A0A853IQV2_9BURK</name>
<dbReference type="PROSITE" id="PS51278">
    <property type="entry name" value="GATASE_TYPE_2"/>
    <property type="match status" value="1"/>
</dbReference>
<comment type="caution">
    <text evidence="11">Lacks conserved residue(s) required for the propagation of feature annotation.</text>
</comment>
<dbReference type="Proteomes" id="UP000589716">
    <property type="component" value="Unassembled WGS sequence"/>
</dbReference>
<feature type="transmembrane region" description="Helical" evidence="13">
    <location>
        <begin position="67"/>
        <end position="90"/>
    </location>
</feature>
<evidence type="ECO:0000256" key="2">
    <source>
        <dbReference type="ARBA" id="ARBA00005209"/>
    </source>
</evidence>
<dbReference type="SUPFAM" id="SSF53271">
    <property type="entry name" value="PRTase-like"/>
    <property type="match status" value="1"/>
</dbReference>
<evidence type="ECO:0000256" key="11">
    <source>
        <dbReference type="HAMAP-Rule" id="MF_01931"/>
    </source>
</evidence>
<keyword evidence="7 11" id="KW-0658">Purine biosynthesis</keyword>
<comment type="subcellular location">
    <subcellularLocation>
        <location evidence="1">Membrane</location>
        <topology evidence="1">Multi-pass membrane protein</topology>
    </subcellularLocation>
</comment>
<dbReference type="GO" id="GO:0006189">
    <property type="term" value="P:'de novo' IMP biosynthetic process"/>
    <property type="evidence" value="ECO:0007669"/>
    <property type="project" value="UniProtKB-UniRule"/>
</dbReference>
<feature type="active site" description="Nucleophile" evidence="11">
    <location>
        <position position="181"/>
    </location>
</feature>
<keyword evidence="9 13" id="KW-1133">Transmembrane helix</keyword>
<dbReference type="InterPro" id="IPR017932">
    <property type="entry name" value="GATase_2_dom"/>
</dbReference>
<feature type="transmembrane region" description="Helical" evidence="13">
    <location>
        <begin position="6"/>
        <end position="23"/>
    </location>
</feature>
<gene>
    <name evidence="11 15" type="primary">purF</name>
    <name evidence="15" type="ORF">H0I39_04735</name>
</gene>
<comment type="catalytic activity">
    <reaction evidence="11">
        <text>5-phospho-beta-D-ribosylamine + L-glutamate + diphosphate = 5-phospho-alpha-D-ribose 1-diphosphate + L-glutamine + H2O</text>
        <dbReference type="Rhea" id="RHEA:14905"/>
        <dbReference type="ChEBI" id="CHEBI:15377"/>
        <dbReference type="ChEBI" id="CHEBI:29985"/>
        <dbReference type="ChEBI" id="CHEBI:33019"/>
        <dbReference type="ChEBI" id="CHEBI:58017"/>
        <dbReference type="ChEBI" id="CHEBI:58359"/>
        <dbReference type="ChEBI" id="CHEBI:58681"/>
        <dbReference type="EC" id="2.4.2.14"/>
    </reaction>
</comment>
<evidence type="ECO:0000256" key="4">
    <source>
        <dbReference type="ARBA" id="ARBA00022676"/>
    </source>
</evidence>
<keyword evidence="6 13" id="KW-0812">Transmembrane</keyword>
<feature type="domain" description="Glutamine amidotransferase type-2" evidence="14">
    <location>
        <begin position="181"/>
        <end position="412"/>
    </location>
</feature>
<comment type="pathway">
    <text evidence="2 11">Purine metabolism; IMP biosynthesis via de novo pathway; N(1)-(5-phospho-D-ribosyl)glycinamide from 5-phospho-alpha-D-ribose 1-diphosphate: step 1/2.</text>
</comment>
<dbReference type="AlphaFoldDB" id="A0A853IQV2"/>
<evidence type="ECO:0000256" key="12">
    <source>
        <dbReference type="SAM" id="MobiDB-lite"/>
    </source>
</evidence>
<keyword evidence="8 11" id="KW-0315">Glutamine amidotransferase</keyword>
<dbReference type="CDD" id="cd00715">
    <property type="entry name" value="GPATase_N"/>
    <property type="match status" value="1"/>
</dbReference>
<comment type="caution">
    <text evidence="15">The sequence shown here is derived from an EMBL/GenBank/DDBJ whole genome shotgun (WGS) entry which is preliminary data.</text>
</comment>
<evidence type="ECO:0000256" key="3">
    <source>
        <dbReference type="ARBA" id="ARBA00010138"/>
    </source>
</evidence>
<evidence type="ECO:0000256" key="5">
    <source>
        <dbReference type="ARBA" id="ARBA00022679"/>
    </source>
</evidence>
<dbReference type="Pfam" id="PF02674">
    <property type="entry name" value="Colicin_V"/>
    <property type="match status" value="1"/>
</dbReference>
<keyword evidence="4 11" id="KW-0328">Glycosyltransferase</keyword>
<dbReference type="GO" id="GO:0000287">
    <property type="term" value="F:magnesium ion binding"/>
    <property type="evidence" value="ECO:0007669"/>
    <property type="project" value="UniProtKB-UniRule"/>
</dbReference>
<accession>A0A853IQV2</accession>
<dbReference type="EMBL" id="JACCKX010000001">
    <property type="protein sequence ID" value="NZA01245.1"/>
    <property type="molecule type" value="Genomic_DNA"/>
</dbReference>
<dbReference type="EC" id="2.4.2.14" evidence="11"/>
<dbReference type="HAMAP" id="MF_01931">
    <property type="entry name" value="PurF"/>
    <property type="match status" value="1"/>
</dbReference>
<keyword evidence="16" id="KW-1185">Reference proteome</keyword>
<feature type="binding site" evidence="11">
    <location>
        <position position="543"/>
    </location>
    <ligand>
        <name>Mg(2+)</name>
        <dbReference type="ChEBI" id="CHEBI:18420"/>
    </ligand>
</feature>
<evidence type="ECO:0000256" key="6">
    <source>
        <dbReference type="ARBA" id="ARBA00022692"/>
    </source>
</evidence>
<dbReference type="GO" id="GO:0009113">
    <property type="term" value="P:purine nucleobase biosynthetic process"/>
    <property type="evidence" value="ECO:0007669"/>
    <property type="project" value="UniProtKB-UniRule"/>
</dbReference>
<dbReference type="Gene3D" id="3.40.50.2020">
    <property type="match status" value="1"/>
</dbReference>
<dbReference type="GO" id="GO:0016020">
    <property type="term" value="C:membrane"/>
    <property type="evidence" value="ECO:0007669"/>
    <property type="project" value="UniProtKB-SubCell"/>
</dbReference>
<keyword evidence="5 11" id="KW-0808">Transferase</keyword>
<dbReference type="Gene3D" id="3.60.20.10">
    <property type="entry name" value="Glutamine Phosphoribosylpyrophosphate, subunit 1, domain 1"/>
    <property type="match status" value="1"/>
</dbReference>
<dbReference type="UniPathway" id="UPA00074">
    <property type="reaction ID" value="UER00124"/>
</dbReference>
<dbReference type="PANTHER" id="PTHR11907">
    <property type="entry name" value="AMIDOPHOSPHORIBOSYLTRANSFERASE"/>
    <property type="match status" value="1"/>
</dbReference>
<dbReference type="GO" id="GO:0004044">
    <property type="term" value="F:amidophosphoribosyltransferase activity"/>
    <property type="evidence" value="ECO:0007669"/>
    <property type="project" value="UniProtKB-UniRule"/>
</dbReference>
<feature type="transmembrane region" description="Helical" evidence="13">
    <location>
        <begin position="30"/>
        <end position="47"/>
    </location>
</feature>
<dbReference type="InterPro" id="IPR029055">
    <property type="entry name" value="Ntn_hydrolases_N"/>
</dbReference>
<sequence>MTLSAIDWLALFVVVASLLLGLWRGLLYEVLALAGWVIAFLAARWAAPVVGGWLPMGESSEPLRYAAGFALVFIATAFLCGALATLARRAAKAIGMRPVDRFFGALFGVLRGVLMLLVLAALVLMTPLRDEPWWRQSLSAPWLETALAQLHPGCPRASANTSRRDNTGFAFHTLSGSQTMCGIVGVVSNAPVNQLIYDALLLLQHRGQDAAGIVTQQDRKFFMHKAKGMVRDVFRTRNMRALPGNSGLGQVRYPTAGDANSEEEAQPFYVNAPFGIVLVHNGNLTNAAALKTELFTTDHRHINTESDSEVLLNVLAHELEGATRGNALGPDEVFAAVAAVHRRIRGSYAVIAHIAGRGMLAFRDPYGIRPLCMGRGPDGTVMLASESVALEGTGFTPERDVAPGEAIYVTLDGTMHTRQCAAKTQLSPCIFEYVYLARPDSVLDGISVYQARLNLGKTLAQRVVSAVPPSEIDVVIPIPESSRPSATELAQLIGKPYREGFVKNRYVGRTFIMPGQGVRKKSVRQKLNAITSEFAGRNVLLVDDSIVRGTTSKEIVQMAREAGARKVYMASAAPPVRYPNVYGIDMPTKEELVANGRTIEEVRQIIGADALIYQDVDAMKRAVGELNPAVKGFDASCFDGVYVTGDITDGDIDRMNQQRVKTGDDDMDTSRLALPNSTET</sequence>
<dbReference type="NCBIfam" id="TIGR01134">
    <property type="entry name" value="purF"/>
    <property type="match status" value="1"/>
</dbReference>
<evidence type="ECO:0000256" key="1">
    <source>
        <dbReference type="ARBA" id="ARBA00004141"/>
    </source>
</evidence>
<comment type="cofactor">
    <cofactor evidence="11">
        <name>Mg(2+)</name>
        <dbReference type="ChEBI" id="CHEBI:18420"/>
    </cofactor>
    <text evidence="11">Binds 1 Mg(2+) ion per subunit.</text>
</comment>
<comment type="similarity">
    <text evidence="3 11">In the C-terminal section; belongs to the purine/pyrimidine phosphoribosyltransferase family.</text>
</comment>
<proteinExistence type="inferred from homology"/>
<dbReference type="InterPro" id="IPR029057">
    <property type="entry name" value="PRTase-like"/>
</dbReference>
<keyword evidence="11" id="KW-0460">Magnesium</keyword>
<evidence type="ECO:0000256" key="13">
    <source>
        <dbReference type="SAM" id="Phobius"/>
    </source>
</evidence>
<feature type="transmembrane region" description="Helical" evidence="13">
    <location>
        <begin position="102"/>
        <end position="125"/>
    </location>
</feature>
<keyword evidence="10 13" id="KW-0472">Membrane</keyword>